<feature type="compositionally biased region" description="Basic and acidic residues" evidence="1">
    <location>
        <begin position="378"/>
        <end position="394"/>
    </location>
</feature>
<protein>
    <submittedName>
        <fullName evidence="2">Uncharacterized protein</fullName>
    </submittedName>
</protein>
<feature type="region of interest" description="Disordered" evidence="1">
    <location>
        <begin position="206"/>
        <end position="254"/>
    </location>
</feature>
<feature type="compositionally biased region" description="Polar residues" evidence="1">
    <location>
        <begin position="1"/>
        <end position="21"/>
    </location>
</feature>
<feature type="compositionally biased region" description="Low complexity" evidence="1">
    <location>
        <begin position="57"/>
        <end position="67"/>
    </location>
</feature>
<dbReference type="PANTHER" id="PTHR37444:SF3">
    <property type="entry name" value="ENHANCER OF POLYCOMB-LIKE PROTEIN"/>
    <property type="match status" value="1"/>
</dbReference>
<feature type="compositionally biased region" description="Basic residues" evidence="1">
    <location>
        <begin position="233"/>
        <end position="245"/>
    </location>
</feature>
<feature type="region of interest" description="Disordered" evidence="1">
    <location>
        <begin position="367"/>
        <end position="406"/>
    </location>
</feature>
<gene>
    <name evidence="2" type="ORF">GCK72_001600</name>
</gene>
<dbReference type="EMBL" id="WUAV01000001">
    <property type="protein sequence ID" value="KAF1769783.1"/>
    <property type="molecule type" value="Genomic_DNA"/>
</dbReference>
<comment type="caution">
    <text evidence="2">The sequence shown here is derived from an EMBL/GenBank/DDBJ whole genome shotgun (WGS) entry which is preliminary data.</text>
</comment>
<proteinExistence type="predicted"/>
<feature type="compositionally biased region" description="Basic and acidic residues" evidence="1">
    <location>
        <begin position="134"/>
        <end position="187"/>
    </location>
</feature>
<evidence type="ECO:0000313" key="3">
    <source>
        <dbReference type="Proteomes" id="UP000483820"/>
    </source>
</evidence>
<feature type="region of interest" description="Disordered" evidence="1">
    <location>
        <begin position="439"/>
        <end position="471"/>
    </location>
</feature>
<dbReference type="AlphaFoldDB" id="A0A6A5HU80"/>
<evidence type="ECO:0000256" key="1">
    <source>
        <dbReference type="SAM" id="MobiDB-lite"/>
    </source>
</evidence>
<organism evidence="2 3">
    <name type="scientific">Caenorhabditis remanei</name>
    <name type="common">Caenorhabditis vulgaris</name>
    <dbReference type="NCBI Taxonomy" id="31234"/>
    <lineage>
        <taxon>Eukaryota</taxon>
        <taxon>Metazoa</taxon>
        <taxon>Ecdysozoa</taxon>
        <taxon>Nematoda</taxon>
        <taxon>Chromadorea</taxon>
        <taxon>Rhabditida</taxon>
        <taxon>Rhabditina</taxon>
        <taxon>Rhabditomorpha</taxon>
        <taxon>Rhabditoidea</taxon>
        <taxon>Rhabditidae</taxon>
        <taxon>Peloderinae</taxon>
        <taxon>Caenorhabditis</taxon>
    </lineage>
</organism>
<evidence type="ECO:0000313" key="2">
    <source>
        <dbReference type="EMBL" id="KAF1769783.1"/>
    </source>
</evidence>
<name>A0A6A5HU80_CAERE</name>
<sequence>MKNSGSKESGSNCEWNKSTGQARKKGKGTQRQTKRRPKGQKTAENEKEKPKGKKIKSSSTTISTDTNKSSDKNHSKGSPDKDYNDETSNVSTNAKSSDLSKEDTRSPNLITCQEMKPKSKPKSRRISIEEEDEAKEKKEKEKRTERTVDQTAAEKTEKEKRTERTIDQTAAEKTEKEKEEVTEKEEKKFNMHLAQLFFKRMMDAQRTRKTGNQKRDQNLEVMPDRGWISKPNKVARKGPRLPRKPRPLDTTIFKPSGEPVWMEFELQEEVLSTNGVKTKTPQLQEALEDSDLELDDGKQWVPMFEEYSNGRFDDGKFQFSPDELNPFGTFKELEKRSERFSRPVSIKYYTMKNLIFMSKSAIERSSRLLGPLDQTPIEELRRKEADSHFQKPSKEEEEEKEKEKTCVVTSISFNTESTFSISYDRRRPILSIQKFRKKYQERLRRSIDKKESREGKSKEGASREGKSRENT</sequence>
<accession>A0A6A5HU80</accession>
<feature type="compositionally biased region" description="Polar residues" evidence="1">
    <location>
        <begin position="86"/>
        <end position="97"/>
    </location>
</feature>
<dbReference type="CTD" id="9817756"/>
<dbReference type="KEGG" id="crq:GCK72_001600"/>
<feature type="compositionally biased region" description="Basic residues" evidence="1">
    <location>
        <begin position="22"/>
        <end position="39"/>
    </location>
</feature>
<dbReference type="RefSeq" id="XP_003115184.2">
    <property type="nucleotide sequence ID" value="XM_003115136.2"/>
</dbReference>
<dbReference type="PANTHER" id="PTHR37444">
    <property type="entry name" value="PROTEIN CBG24900-RELATED"/>
    <property type="match status" value="1"/>
</dbReference>
<feature type="region of interest" description="Disordered" evidence="1">
    <location>
        <begin position="1"/>
        <end position="187"/>
    </location>
</feature>
<dbReference type="Proteomes" id="UP000483820">
    <property type="component" value="Chromosome I"/>
</dbReference>
<dbReference type="GeneID" id="9817756"/>
<reference evidence="2 3" key="1">
    <citation type="submission" date="2019-12" db="EMBL/GenBank/DDBJ databases">
        <title>Chromosome-level assembly of the Caenorhabditis remanei genome.</title>
        <authorList>
            <person name="Teterina A.A."/>
            <person name="Willis J.H."/>
            <person name="Phillips P.C."/>
        </authorList>
    </citation>
    <scope>NUCLEOTIDE SEQUENCE [LARGE SCALE GENOMIC DNA]</scope>
    <source>
        <strain evidence="2 3">PX506</strain>
        <tissue evidence="2">Whole organism</tissue>
    </source>
</reference>
<feature type="compositionally biased region" description="Basic and acidic residues" evidence="1">
    <location>
        <begin position="68"/>
        <end position="84"/>
    </location>
</feature>